<name>A0A8H6VLM8_9PEZI</name>
<evidence type="ECO:0000313" key="3">
    <source>
        <dbReference type="Proteomes" id="UP000660729"/>
    </source>
</evidence>
<organism evidence="2 3">
    <name type="scientific">Pseudocercospora fuligena</name>
    <dbReference type="NCBI Taxonomy" id="685502"/>
    <lineage>
        <taxon>Eukaryota</taxon>
        <taxon>Fungi</taxon>
        <taxon>Dikarya</taxon>
        <taxon>Ascomycota</taxon>
        <taxon>Pezizomycotina</taxon>
        <taxon>Dothideomycetes</taxon>
        <taxon>Dothideomycetidae</taxon>
        <taxon>Mycosphaerellales</taxon>
        <taxon>Mycosphaerellaceae</taxon>
        <taxon>Pseudocercospora</taxon>
    </lineage>
</organism>
<evidence type="ECO:0000313" key="2">
    <source>
        <dbReference type="EMBL" id="KAF7196948.1"/>
    </source>
</evidence>
<sequence length="276" mass="29869">MFDSTGIIEIFVSRIDSRERNPRYLPPSPIPDGNGGTYLPAVPTQERFAISVFLTEKFDCMGNDTVKVTFSLSGATACTVRYFHDWQCSCAASDSSEDGELPVKAIASPKHGCYERLERIAHQDALLGPVNGDGWPLEGGEVDEGCIIITLQRGTIQPCAPAPTSKYRFVPATGSAGASTTITFDYRSRYKGLVELLSTTTFSSCNAPSLQMTRAPNGLSVLGKHALEERSQETNSEDSKSKKAKLASGNDGLGSSSMLAQEYHHPLSPFWSEEST</sequence>
<protein>
    <submittedName>
        <fullName evidence="2">Uncharacterized protein</fullName>
    </submittedName>
</protein>
<feature type="compositionally biased region" description="Basic and acidic residues" evidence="1">
    <location>
        <begin position="228"/>
        <end position="241"/>
    </location>
</feature>
<dbReference type="Proteomes" id="UP000660729">
    <property type="component" value="Unassembled WGS sequence"/>
</dbReference>
<evidence type="ECO:0000256" key="1">
    <source>
        <dbReference type="SAM" id="MobiDB-lite"/>
    </source>
</evidence>
<accession>A0A8H6VLM8</accession>
<dbReference type="OrthoDB" id="3636785at2759"/>
<proteinExistence type="predicted"/>
<feature type="region of interest" description="Disordered" evidence="1">
    <location>
        <begin position="228"/>
        <end position="259"/>
    </location>
</feature>
<gene>
    <name evidence="2" type="ORF">HII31_01866</name>
</gene>
<dbReference type="AlphaFoldDB" id="A0A8H6VLM8"/>
<dbReference type="EMBL" id="JABCIY010000022">
    <property type="protein sequence ID" value="KAF7196948.1"/>
    <property type="molecule type" value="Genomic_DNA"/>
</dbReference>
<comment type="caution">
    <text evidence="2">The sequence shown here is derived from an EMBL/GenBank/DDBJ whole genome shotgun (WGS) entry which is preliminary data.</text>
</comment>
<reference evidence="2" key="1">
    <citation type="submission" date="2020-04" db="EMBL/GenBank/DDBJ databases">
        <title>Draft genome resource of the tomato pathogen Pseudocercospora fuligena.</title>
        <authorList>
            <person name="Zaccaron A."/>
        </authorList>
    </citation>
    <scope>NUCLEOTIDE SEQUENCE</scope>
    <source>
        <strain evidence="2">PF001</strain>
    </source>
</reference>
<keyword evidence="3" id="KW-1185">Reference proteome</keyword>